<name>A0A2R3Z7X3_9FLAO</name>
<evidence type="ECO:0000313" key="4">
    <source>
        <dbReference type="Proteomes" id="UP000241507"/>
    </source>
</evidence>
<dbReference type="OrthoDB" id="663853at2"/>
<gene>
    <name evidence="3" type="ORF">C7S20_14440</name>
</gene>
<evidence type="ECO:0000259" key="2">
    <source>
        <dbReference type="Pfam" id="PF01648"/>
    </source>
</evidence>
<dbReference type="Proteomes" id="UP000241507">
    <property type="component" value="Chromosome"/>
</dbReference>
<dbReference type="InterPro" id="IPR008278">
    <property type="entry name" value="4-PPantetheinyl_Trfase_dom"/>
</dbReference>
<sequence length="188" mass="21505">MIGNDLIDFKAASKNSRLLNARFRKKAFTPGEEKFIDESDYPEKTFWTIWSMKEAAYKARQRETNSPPKLNPVKFECFPSDDLKSGIVRAFGKIYHSKTQFSKIYIHSIASAEDNIQFFLKFYSKNSDYKARFSSLISRKFLPGIEISVEKNTFKIPSFHLKDSTGTLPVSISHDGNLAALVFPLIKS</sequence>
<dbReference type="AlphaFoldDB" id="A0A2R3Z7X3"/>
<evidence type="ECO:0000256" key="1">
    <source>
        <dbReference type="ARBA" id="ARBA00022679"/>
    </source>
</evidence>
<dbReference type="KEGG" id="grs:C7S20_14440"/>
<protein>
    <recommendedName>
        <fullName evidence="2">4'-phosphopantetheinyl transferase domain-containing protein</fullName>
    </recommendedName>
</protein>
<keyword evidence="1" id="KW-0808">Transferase</keyword>
<dbReference type="SUPFAM" id="SSF56214">
    <property type="entry name" value="4'-phosphopantetheinyl transferase"/>
    <property type="match status" value="1"/>
</dbReference>
<dbReference type="InterPro" id="IPR037143">
    <property type="entry name" value="4-PPantetheinyl_Trfase_dom_sf"/>
</dbReference>
<keyword evidence="4" id="KW-1185">Reference proteome</keyword>
<dbReference type="GO" id="GO:0000287">
    <property type="term" value="F:magnesium ion binding"/>
    <property type="evidence" value="ECO:0007669"/>
    <property type="project" value="InterPro"/>
</dbReference>
<dbReference type="RefSeq" id="WP_107013140.1">
    <property type="nucleotide sequence ID" value="NZ_CP028136.1"/>
</dbReference>
<proteinExistence type="predicted"/>
<organism evidence="3 4">
    <name type="scientific">Christiangramia fulva</name>
    <dbReference type="NCBI Taxonomy" id="2126553"/>
    <lineage>
        <taxon>Bacteria</taxon>
        <taxon>Pseudomonadati</taxon>
        <taxon>Bacteroidota</taxon>
        <taxon>Flavobacteriia</taxon>
        <taxon>Flavobacteriales</taxon>
        <taxon>Flavobacteriaceae</taxon>
        <taxon>Christiangramia</taxon>
    </lineage>
</organism>
<dbReference type="Pfam" id="PF01648">
    <property type="entry name" value="ACPS"/>
    <property type="match status" value="1"/>
</dbReference>
<reference evidence="4" key="1">
    <citation type="submission" date="2018-03" db="EMBL/GenBank/DDBJ databases">
        <title>Gramella fulva sp. nov., isolated from a dry surface of tidal flat.</title>
        <authorList>
            <person name="Hwang S.H."/>
            <person name="Hwang W.M."/>
            <person name="Kang K."/>
            <person name="Ahn T.-Y."/>
        </authorList>
    </citation>
    <scope>NUCLEOTIDE SEQUENCE [LARGE SCALE GENOMIC DNA]</scope>
    <source>
        <strain evidence="4">SH35</strain>
    </source>
</reference>
<dbReference type="EMBL" id="CP028136">
    <property type="protein sequence ID" value="AVR46366.1"/>
    <property type="molecule type" value="Genomic_DNA"/>
</dbReference>
<feature type="domain" description="4'-phosphopantetheinyl transferase" evidence="2">
    <location>
        <begin position="2"/>
        <end position="101"/>
    </location>
</feature>
<dbReference type="GO" id="GO:0008897">
    <property type="term" value="F:holo-[acyl-carrier-protein] synthase activity"/>
    <property type="evidence" value="ECO:0007669"/>
    <property type="project" value="InterPro"/>
</dbReference>
<evidence type="ECO:0000313" key="3">
    <source>
        <dbReference type="EMBL" id="AVR46366.1"/>
    </source>
</evidence>
<accession>A0A2R3Z7X3</accession>
<dbReference type="Gene3D" id="3.90.470.20">
    <property type="entry name" value="4'-phosphopantetheinyl transferase domain"/>
    <property type="match status" value="1"/>
</dbReference>